<name>A0A6V7NPC5_ANACO</name>
<dbReference type="EMBL" id="LR862140">
    <property type="protein sequence ID" value="CAD1820443.1"/>
    <property type="molecule type" value="Genomic_DNA"/>
</dbReference>
<evidence type="ECO:0000313" key="3">
    <source>
        <dbReference type="EMBL" id="CAD1820443.1"/>
    </source>
</evidence>
<sequence length="231" mass="25960">MAFYRLLREPSFVPDLRFFSESDNGVVFASRVSSEPFHGESLFELLLFKGRGYEEGKFRDCEGSSRESEGIVESQACSLTGEIFERRKLLLLSTFGFALGAFQHTLDKEVAVASEFADMPALRGKDFGKTKMRYPDYTETNSGLQYKDLRVGNGPFPKIGRQFRIMNAFKVDWDGYTIGYYGRIFEARNKTKGGSFEGGDKDFFKFKLGSGQVIPAFEEAIAGMAPGGIRR</sequence>
<dbReference type="InterPro" id="IPR044208">
    <property type="entry name" value="FKBP19-like"/>
</dbReference>
<comment type="catalytic activity">
    <reaction evidence="1">
        <text>[protein]-peptidylproline (omega=180) = [protein]-peptidylproline (omega=0)</text>
        <dbReference type="Rhea" id="RHEA:16237"/>
        <dbReference type="Rhea" id="RHEA-COMP:10747"/>
        <dbReference type="Rhea" id="RHEA-COMP:10748"/>
        <dbReference type="ChEBI" id="CHEBI:83833"/>
        <dbReference type="ChEBI" id="CHEBI:83834"/>
        <dbReference type="EC" id="5.2.1.8"/>
    </reaction>
</comment>
<dbReference type="PANTHER" id="PTHR47717:SF1">
    <property type="entry name" value="PEPTIDYL-PROLYL CIS-TRANS ISOMERASE FKBP19, CHLOROPLASTIC"/>
    <property type="match status" value="1"/>
</dbReference>
<dbReference type="AlphaFoldDB" id="A0A6V7NPC5"/>
<dbReference type="PANTHER" id="PTHR47717">
    <property type="entry name" value="PEPTIDYL-PROLYL CIS-TRANS ISOMERASE FKBP19, CHLOROPLASTIC"/>
    <property type="match status" value="1"/>
</dbReference>
<proteinExistence type="predicted"/>
<evidence type="ECO:0000259" key="2">
    <source>
        <dbReference type="PROSITE" id="PS50059"/>
    </source>
</evidence>
<dbReference type="Gene3D" id="3.10.50.40">
    <property type="match status" value="1"/>
</dbReference>
<dbReference type="GO" id="GO:0009507">
    <property type="term" value="C:chloroplast"/>
    <property type="evidence" value="ECO:0007669"/>
    <property type="project" value="TreeGrafter"/>
</dbReference>
<keyword evidence="1" id="KW-0697">Rotamase</keyword>
<dbReference type="Pfam" id="PF00254">
    <property type="entry name" value="FKBP_C"/>
    <property type="match status" value="1"/>
</dbReference>
<dbReference type="PROSITE" id="PS50059">
    <property type="entry name" value="FKBP_PPIASE"/>
    <property type="match status" value="1"/>
</dbReference>
<dbReference type="GO" id="GO:0009579">
    <property type="term" value="C:thylakoid"/>
    <property type="evidence" value="ECO:0007669"/>
    <property type="project" value="TreeGrafter"/>
</dbReference>
<dbReference type="SUPFAM" id="SSF54534">
    <property type="entry name" value="FKBP-like"/>
    <property type="match status" value="1"/>
</dbReference>
<keyword evidence="1" id="KW-0413">Isomerase</keyword>
<accession>A0A6V7NPC5</accession>
<organism evidence="3">
    <name type="scientific">Ananas comosus var. bracteatus</name>
    <name type="common">red pineapple</name>
    <dbReference type="NCBI Taxonomy" id="296719"/>
    <lineage>
        <taxon>Eukaryota</taxon>
        <taxon>Viridiplantae</taxon>
        <taxon>Streptophyta</taxon>
        <taxon>Embryophyta</taxon>
        <taxon>Tracheophyta</taxon>
        <taxon>Spermatophyta</taxon>
        <taxon>Magnoliopsida</taxon>
        <taxon>Liliopsida</taxon>
        <taxon>Poales</taxon>
        <taxon>Bromeliaceae</taxon>
        <taxon>Bromelioideae</taxon>
        <taxon>Ananas</taxon>
    </lineage>
</organism>
<feature type="domain" description="PPIase FKBP-type" evidence="2">
    <location>
        <begin position="166"/>
        <end position="231"/>
    </location>
</feature>
<protein>
    <recommendedName>
        <fullName evidence="1">peptidylprolyl isomerase</fullName>
        <ecNumber evidence="1">5.2.1.8</ecNumber>
    </recommendedName>
</protein>
<dbReference type="InterPro" id="IPR001179">
    <property type="entry name" value="PPIase_FKBP_dom"/>
</dbReference>
<dbReference type="GO" id="GO:0003755">
    <property type="term" value="F:peptidyl-prolyl cis-trans isomerase activity"/>
    <property type="evidence" value="ECO:0007669"/>
    <property type="project" value="UniProtKB-KW"/>
</dbReference>
<dbReference type="InterPro" id="IPR046357">
    <property type="entry name" value="PPIase_dom_sf"/>
</dbReference>
<reference evidence="3" key="1">
    <citation type="submission" date="2020-07" db="EMBL/GenBank/DDBJ databases">
        <authorList>
            <person name="Lin J."/>
        </authorList>
    </citation>
    <scope>NUCLEOTIDE SEQUENCE</scope>
</reference>
<evidence type="ECO:0000256" key="1">
    <source>
        <dbReference type="PROSITE-ProRule" id="PRU00277"/>
    </source>
</evidence>
<gene>
    <name evidence="3" type="ORF">CB5_LOCUS3654</name>
</gene>
<dbReference type="EC" id="5.2.1.8" evidence="1"/>